<organism evidence="2 3">
    <name type="scientific">Neolewinella maritima</name>
    <dbReference type="NCBI Taxonomy" id="1383882"/>
    <lineage>
        <taxon>Bacteria</taxon>
        <taxon>Pseudomonadati</taxon>
        <taxon>Bacteroidota</taxon>
        <taxon>Saprospiria</taxon>
        <taxon>Saprospirales</taxon>
        <taxon>Lewinellaceae</taxon>
        <taxon>Neolewinella</taxon>
    </lineage>
</organism>
<comment type="caution">
    <text evidence="2">The sequence shown here is derived from an EMBL/GenBank/DDBJ whole genome shotgun (WGS) entry which is preliminary data.</text>
</comment>
<sequence length="158" mass="17775">MHKYRIEIKWALIFVAMTLVWVGLERAVGLHGPHIDRHVVFTNFIALPAVAIYVLALIDKRRHYYSGRMTYRQGFLTGAVITGIIVFLSPLTQWLVQRVISPDYFPNMIAYAVEAGHASRVDAEANFQLGSYILQAAVGSLVLGLMTTAVVAWFTRRP</sequence>
<dbReference type="Pfam" id="PF13858">
    <property type="entry name" value="DUF4199"/>
    <property type="match status" value="1"/>
</dbReference>
<feature type="transmembrane region" description="Helical" evidence="1">
    <location>
        <begin position="132"/>
        <end position="154"/>
    </location>
</feature>
<dbReference type="EMBL" id="CAKLPZ010000001">
    <property type="protein sequence ID" value="CAH0998790.1"/>
    <property type="molecule type" value="Genomic_DNA"/>
</dbReference>
<keyword evidence="1" id="KW-1133">Transmembrane helix</keyword>
<keyword evidence="1" id="KW-0472">Membrane</keyword>
<feature type="transmembrane region" description="Helical" evidence="1">
    <location>
        <begin position="74"/>
        <end position="96"/>
    </location>
</feature>
<dbReference type="Proteomes" id="UP000837803">
    <property type="component" value="Unassembled WGS sequence"/>
</dbReference>
<accession>A0ABM9AW08</accession>
<keyword evidence="3" id="KW-1185">Reference proteome</keyword>
<gene>
    <name evidence="2" type="ORF">LEM8419_00125</name>
</gene>
<proteinExistence type="predicted"/>
<feature type="transmembrane region" description="Helical" evidence="1">
    <location>
        <begin position="37"/>
        <end position="58"/>
    </location>
</feature>
<evidence type="ECO:0000313" key="3">
    <source>
        <dbReference type="Proteomes" id="UP000837803"/>
    </source>
</evidence>
<evidence type="ECO:0008006" key="4">
    <source>
        <dbReference type="Google" id="ProtNLM"/>
    </source>
</evidence>
<name>A0ABM9AW08_9BACT</name>
<evidence type="ECO:0000313" key="2">
    <source>
        <dbReference type="EMBL" id="CAH0998790.1"/>
    </source>
</evidence>
<keyword evidence="1" id="KW-0812">Transmembrane</keyword>
<reference evidence="2" key="1">
    <citation type="submission" date="2021-12" db="EMBL/GenBank/DDBJ databases">
        <authorList>
            <person name="Rodrigo-Torres L."/>
            <person name="Arahal R. D."/>
            <person name="Lucena T."/>
        </authorList>
    </citation>
    <scope>NUCLEOTIDE SEQUENCE</scope>
    <source>
        <strain evidence="2">CECT 8419</strain>
    </source>
</reference>
<protein>
    <recommendedName>
        <fullName evidence="4">DUF4199 domain-containing protein</fullName>
    </recommendedName>
</protein>
<evidence type="ECO:0000256" key="1">
    <source>
        <dbReference type="SAM" id="Phobius"/>
    </source>
</evidence>
<dbReference type="InterPro" id="IPR025250">
    <property type="entry name" value="DUF4199"/>
</dbReference>